<dbReference type="Proteomes" id="UP000282837">
    <property type="component" value="Unassembled WGS sequence"/>
</dbReference>
<organism evidence="4 5">
    <name type="scientific">Novosphingobium umbonatum</name>
    <dbReference type="NCBI Taxonomy" id="1908524"/>
    <lineage>
        <taxon>Bacteria</taxon>
        <taxon>Pseudomonadati</taxon>
        <taxon>Pseudomonadota</taxon>
        <taxon>Alphaproteobacteria</taxon>
        <taxon>Sphingomonadales</taxon>
        <taxon>Sphingomonadaceae</taxon>
        <taxon>Novosphingobium</taxon>
    </lineage>
</organism>
<feature type="transmembrane region" description="Helical" evidence="3">
    <location>
        <begin position="21"/>
        <end position="38"/>
    </location>
</feature>
<keyword evidence="3" id="KW-0812">Transmembrane</keyword>
<sequence>MLAGTTYGTKGRLRSFSYRHILLRLLWNTTWLLLASWTPPQMYGWRRFLLRMFGAEMGTGARVYGSARVWYPPNLTMGDHAVLGWQAYAYTMGPITIGDHAIVSQFSRLMAGTHDIHSATFQIYAKPITIEPHAWVAAGCFVGPGAHIGEGAVLGGAGVCFGRLEPWTVYAGNPARRIADRTRFIDKVTAS</sequence>
<dbReference type="GO" id="GO:0008374">
    <property type="term" value="F:O-acyltransferase activity"/>
    <property type="evidence" value="ECO:0007669"/>
    <property type="project" value="TreeGrafter"/>
</dbReference>
<dbReference type="AlphaFoldDB" id="A0A3S2URF7"/>
<dbReference type="EMBL" id="SACO01000009">
    <property type="protein sequence ID" value="RVU04337.1"/>
    <property type="molecule type" value="Genomic_DNA"/>
</dbReference>
<keyword evidence="2 4" id="KW-0808">Transferase</keyword>
<keyword evidence="3" id="KW-1133">Transmembrane helix</keyword>
<dbReference type="GO" id="GO:0005829">
    <property type="term" value="C:cytosol"/>
    <property type="evidence" value="ECO:0007669"/>
    <property type="project" value="TreeGrafter"/>
</dbReference>
<dbReference type="SUPFAM" id="SSF51161">
    <property type="entry name" value="Trimeric LpxA-like enzymes"/>
    <property type="match status" value="1"/>
</dbReference>
<evidence type="ECO:0000256" key="2">
    <source>
        <dbReference type="ARBA" id="ARBA00022679"/>
    </source>
</evidence>
<keyword evidence="3" id="KW-0472">Membrane</keyword>
<keyword evidence="5" id="KW-1185">Reference proteome</keyword>
<gene>
    <name evidence="4" type="ORF">EOE18_12240</name>
</gene>
<dbReference type="InterPro" id="IPR011004">
    <property type="entry name" value="Trimer_LpxA-like_sf"/>
</dbReference>
<protein>
    <submittedName>
        <fullName evidence="4">Putative colanic acid biosynthesis acetyltransferase</fullName>
    </submittedName>
</protein>
<dbReference type="PANTHER" id="PTHR23416">
    <property type="entry name" value="SIALIC ACID SYNTHASE-RELATED"/>
    <property type="match status" value="1"/>
</dbReference>
<comment type="caution">
    <text evidence="4">The sequence shown here is derived from an EMBL/GenBank/DDBJ whole genome shotgun (WGS) entry which is preliminary data.</text>
</comment>
<evidence type="ECO:0000256" key="3">
    <source>
        <dbReference type="SAM" id="Phobius"/>
    </source>
</evidence>
<dbReference type="InterPro" id="IPR051159">
    <property type="entry name" value="Hexapeptide_acetyltransf"/>
</dbReference>
<dbReference type="OrthoDB" id="9815592at2"/>
<name>A0A3S2URF7_9SPHN</name>
<dbReference type="PANTHER" id="PTHR23416:SF23">
    <property type="entry name" value="ACETYLTRANSFERASE C18B11.09C-RELATED"/>
    <property type="match status" value="1"/>
</dbReference>
<dbReference type="Gene3D" id="2.160.10.10">
    <property type="entry name" value="Hexapeptide repeat proteins"/>
    <property type="match status" value="1"/>
</dbReference>
<evidence type="ECO:0000313" key="5">
    <source>
        <dbReference type="Proteomes" id="UP000282837"/>
    </source>
</evidence>
<comment type="similarity">
    <text evidence="1">Belongs to the transferase hexapeptide repeat family.</text>
</comment>
<proteinExistence type="inferred from homology"/>
<accession>A0A3S2URF7</accession>
<evidence type="ECO:0000313" key="4">
    <source>
        <dbReference type="EMBL" id="RVU04337.1"/>
    </source>
</evidence>
<reference evidence="4 5" key="1">
    <citation type="submission" date="2019-01" db="EMBL/GenBank/DDBJ databases">
        <authorList>
            <person name="Chen W.-M."/>
        </authorList>
    </citation>
    <scope>NUCLEOTIDE SEQUENCE [LARGE SCALE GENOMIC DNA]</scope>
    <source>
        <strain evidence="4 5">FSY-9</strain>
    </source>
</reference>
<evidence type="ECO:0000256" key="1">
    <source>
        <dbReference type="ARBA" id="ARBA00007274"/>
    </source>
</evidence>